<evidence type="ECO:0000256" key="1">
    <source>
        <dbReference type="SAM" id="Phobius"/>
    </source>
</evidence>
<accession>F9WC13</accession>
<keyword evidence="3" id="KW-1185">Reference proteome</keyword>
<keyword evidence="1" id="KW-0472">Membrane</keyword>
<dbReference type="Proteomes" id="UP000000702">
    <property type="component" value="Unassembled WGS sequence"/>
</dbReference>
<organism evidence="2 3">
    <name type="scientific">Trypanosoma congolense (strain IL3000)</name>
    <dbReference type="NCBI Taxonomy" id="1068625"/>
    <lineage>
        <taxon>Eukaryota</taxon>
        <taxon>Discoba</taxon>
        <taxon>Euglenozoa</taxon>
        <taxon>Kinetoplastea</taxon>
        <taxon>Metakinetoplastina</taxon>
        <taxon>Trypanosomatida</taxon>
        <taxon>Trypanosomatidae</taxon>
        <taxon>Trypanosoma</taxon>
        <taxon>Nannomonas</taxon>
    </lineage>
</organism>
<evidence type="ECO:0000313" key="2">
    <source>
        <dbReference type="EMBL" id="CCD14800.1"/>
    </source>
</evidence>
<proteinExistence type="predicted"/>
<gene>
    <name evidence="2" type="ORF">TCIL3000_0_53860</name>
</gene>
<evidence type="ECO:0000313" key="3">
    <source>
        <dbReference type="Proteomes" id="UP000000702"/>
    </source>
</evidence>
<dbReference type="EMBL" id="CAEQ01001653">
    <property type="protein sequence ID" value="CCD14800.1"/>
    <property type="molecule type" value="Genomic_DNA"/>
</dbReference>
<reference evidence="2 3" key="2">
    <citation type="journal article" date="2012" name="Proc. Natl. Acad. Sci. U.S.A.">
        <title>Antigenic diversity is generated by distinct evolutionary mechanisms in African trypanosome species.</title>
        <authorList>
            <person name="Jackson A.P."/>
            <person name="Berry A."/>
            <person name="Aslett M."/>
            <person name="Allison H.C."/>
            <person name="Burton P."/>
            <person name="Vavrova-Anderson J."/>
            <person name="Brown R."/>
            <person name="Browne H."/>
            <person name="Corton N."/>
            <person name="Hauser H."/>
            <person name="Gamble J."/>
            <person name="Gilderthorp R."/>
            <person name="Marcello L."/>
            <person name="McQuillan J."/>
            <person name="Otto T.D."/>
            <person name="Quail M.A."/>
            <person name="Sanders M.J."/>
            <person name="van Tonder A."/>
            <person name="Ginger M.L."/>
            <person name="Field M.C."/>
            <person name="Barry J.D."/>
            <person name="Hertz-Fowler C."/>
            <person name="Berriman M."/>
        </authorList>
    </citation>
    <scope>NUCLEOTIDE SEQUENCE [LARGE SCALE GENOMIC DNA]</scope>
    <source>
        <strain evidence="2 3">IL3000</strain>
    </source>
</reference>
<keyword evidence="1" id="KW-1133">Transmembrane helix</keyword>
<comment type="caution">
    <text evidence="2">The sequence shown here is derived from an EMBL/GenBank/DDBJ whole genome shotgun (WGS) entry which is preliminary data.</text>
</comment>
<feature type="transmembrane region" description="Helical" evidence="1">
    <location>
        <begin position="38"/>
        <end position="62"/>
    </location>
</feature>
<name>F9WC13_TRYCI</name>
<protein>
    <submittedName>
        <fullName evidence="2">Uncharacterized protein</fullName>
    </submittedName>
</protein>
<reference evidence="3" key="1">
    <citation type="submission" date="2011-07" db="EMBL/GenBank/DDBJ databases">
        <title>Divergent evolution of antigenic variation in African trypanosomes.</title>
        <authorList>
            <person name="Jackson A.P."/>
            <person name="Berry A."/>
            <person name="Allison H.C."/>
            <person name="Burton P."/>
            <person name="Anderson J."/>
            <person name="Aslett M."/>
            <person name="Brown R."/>
            <person name="Corton N."/>
            <person name="Harris D."/>
            <person name="Hauser H."/>
            <person name="Gamble J."/>
            <person name="Gilderthorp R."/>
            <person name="McQuillan J."/>
            <person name="Quail M.A."/>
            <person name="Sanders M."/>
            <person name="Van Tonder A."/>
            <person name="Ginger M.L."/>
            <person name="Donelson J.E."/>
            <person name="Field M.C."/>
            <person name="Barry J.D."/>
            <person name="Berriman M."/>
            <person name="Hertz-Fowler C."/>
        </authorList>
    </citation>
    <scope>NUCLEOTIDE SEQUENCE [LARGE SCALE GENOMIC DNA]</scope>
    <source>
        <strain evidence="3">IL3000</strain>
    </source>
</reference>
<sequence length="136" mass="15993">MQRGTVFVPKTKQKTKCVCPQYSPFSPFSCSRLPSRCILCYFFVLLLLLFLLRPLFFIYFLFRFEKFNMCFPSFPPHPFGFFRETTISPRTAILYYTKTRCGGKKNLKTKEKKCTGRVGGRLLLHPHSVCWSEHIT</sequence>
<dbReference type="AlphaFoldDB" id="F9WC13"/>
<keyword evidence="1" id="KW-0812">Transmembrane</keyword>